<protein>
    <submittedName>
        <fullName evidence="1">Uncharacterized protein</fullName>
    </submittedName>
</protein>
<dbReference type="RefSeq" id="WP_353063125.1">
    <property type="nucleotide sequence ID" value="NZ_CP132942.1"/>
</dbReference>
<name>A0AAU7ZM35_9BACT</name>
<dbReference type="AlphaFoldDB" id="A0AAU7ZM35"/>
<proteinExistence type="predicted"/>
<reference evidence="1" key="1">
    <citation type="submission" date="2023-08" db="EMBL/GenBank/DDBJ databases">
        <authorList>
            <person name="Messyasz A."/>
            <person name="Mannisto M.K."/>
            <person name="Kerkhof L.J."/>
            <person name="Haggblom M."/>
        </authorList>
    </citation>
    <scope>NUCLEOTIDE SEQUENCE</scope>
    <source>
        <strain evidence="1">X5P6</strain>
    </source>
</reference>
<dbReference type="KEGG" id="tpsc:RBB77_17840"/>
<accession>A0AAU7ZM35</accession>
<reference evidence="1" key="2">
    <citation type="journal article" date="2024" name="Environ. Microbiol.">
        <title>Genome analysis and description of Tunturibacter gen. nov. expands the diversity of Terriglobia in tundra soils.</title>
        <authorList>
            <person name="Messyasz A."/>
            <person name="Mannisto M.K."/>
            <person name="Kerkhof L.J."/>
            <person name="Haggblom M.M."/>
        </authorList>
    </citation>
    <scope>NUCLEOTIDE SEQUENCE</scope>
    <source>
        <strain evidence="1">X5P6</strain>
    </source>
</reference>
<evidence type="ECO:0000313" key="1">
    <source>
        <dbReference type="EMBL" id="XCB32286.1"/>
    </source>
</evidence>
<dbReference type="EMBL" id="CP132942">
    <property type="protein sequence ID" value="XCB32286.1"/>
    <property type="molecule type" value="Genomic_DNA"/>
</dbReference>
<gene>
    <name evidence="1" type="ORF">RBB77_17840</name>
</gene>
<organism evidence="1">
    <name type="scientific">Tunturiibacter psychrotolerans</name>
    <dbReference type="NCBI Taxonomy" id="3069686"/>
    <lineage>
        <taxon>Bacteria</taxon>
        <taxon>Pseudomonadati</taxon>
        <taxon>Acidobacteriota</taxon>
        <taxon>Terriglobia</taxon>
        <taxon>Terriglobales</taxon>
        <taxon>Acidobacteriaceae</taxon>
        <taxon>Tunturiibacter</taxon>
    </lineage>
</organism>
<sequence>MLPVFGLRTLACSGEDGTSGIGDWGYRLEVPRLRFDQYDVRFAQESKVRFAD</sequence>